<evidence type="ECO:0000313" key="9">
    <source>
        <dbReference type="EMBL" id="GBF06085.1"/>
    </source>
</evidence>
<dbReference type="AlphaFoldDB" id="A0A2I9DYT2"/>
<evidence type="ECO:0000256" key="4">
    <source>
        <dbReference type="ARBA" id="ARBA00022692"/>
    </source>
</evidence>
<keyword evidence="10" id="KW-1185">Reference proteome</keyword>
<dbReference type="Gene3D" id="1.10.3720.10">
    <property type="entry name" value="MetI-like"/>
    <property type="match status" value="1"/>
</dbReference>
<name>A0A2I9DYT2_9DEIO</name>
<feature type="transmembrane region" description="Helical" evidence="7">
    <location>
        <begin position="164"/>
        <end position="184"/>
    </location>
</feature>
<keyword evidence="5 7" id="KW-1133">Transmembrane helix</keyword>
<dbReference type="SUPFAM" id="SSF161098">
    <property type="entry name" value="MetI-like"/>
    <property type="match status" value="1"/>
</dbReference>
<evidence type="ECO:0000259" key="8">
    <source>
        <dbReference type="PROSITE" id="PS50928"/>
    </source>
</evidence>
<feature type="domain" description="ABC transmembrane type-1" evidence="8">
    <location>
        <begin position="97"/>
        <end position="293"/>
    </location>
</feature>
<evidence type="ECO:0000256" key="2">
    <source>
        <dbReference type="ARBA" id="ARBA00022448"/>
    </source>
</evidence>
<reference evidence="10" key="1">
    <citation type="submission" date="2018-01" db="EMBL/GenBank/DDBJ databases">
        <title>Draft Genome Sequence of the Radioresistant Bacterium Deinococcus aerius TR0125, Isolated from the Higher Atmosphere above Japan.</title>
        <authorList>
            <person name="Satoh K."/>
            <person name="Arai H."/>
            <person name="Sanzen T."/>
            <person name="Kawaguchi Y."/>
            <person name="Hayashi H."/>
            <person name="Yokobori S."/>
            <person name="Yamagishi A."/>
            <person name="Oono Y."/>
            <person name="Narumi I."/>
        </authorList>
    </citation>
    <scope>NUCLEOTIDE SEQUENCE [LARGE SCALE GENOMIC DNA]</scope>
    <source>
        <strain evidence="10">TR0125</strain>
    </source>
</reference>
<dbReference type="PROSITE" id="PS50928">
    <property type="entry name" value="ABC_TM1"/>
    <property type="match status" value="1"/>
</dbReference>
<evidence type="ECO:0000256" key="1">
    <source>
        <dbReference type="ARBA" id="ARBA00004651"/>
    </source>
</evidence>
<keyword evidence="2 7" id="KW-0813">Transport</keyword>
<feature type="transmembrane region" description="Helical" evidence="7">
    <location>
        <begin position="133"/>
        <end position="152"/>
    </location>
</feature>
<dbReference type="Proteomes" id="UP000236569">
    <property type="component" value="Unassembled WGS sequence"/>
</dbReference>
<evidence type="ECO:0000256" key="7">
    <source>
        <dbReference type="RuleBase" id="RU363032"/>
    </source>
</evidence>
<feature type="transmembrane region" description="Helical" evidence="7">
    <location>
        <begin position="205"/>
        <end position="227"/>
    </location>
</feature>
<evidence type="ECO:0000256" key="5">
    <source>
        <dbReference type="ARBA" id="ARBA00022989"/>
    </source>
</evidence>
<evidence type="ECO:0000313" key="10">
    <source>
        <dbReference type="Proteomes" id="UP000236569"/>
    </source>
</evidence>
<dbReference type="Pfam" id="PF00528">
    <property type="entry name" value="BPD_transp_1"/>
    <property type="match status" value="1"/>
</dbReference>
<dbReference type="PANTHER" id="PTHR43744:SF9">
    <property type="entry name" value="POLYGALACTURONAN_RHAMNOGALACTURONAN TRANSPORT SYSTEM PERMEASE PROTEIN YTCP"/>
    <property type="match status" value="1"/>
</dbReference>
<dbReference type="InterPro" id="IPR000515">
    <property type="entry name" value="MetI-like"/>
</dbReference>
<comment type="similarity">
    <text evidence="7">Belongs to the binding-protein-dependent transport system permease family.</text>
</comment>
<feature type="transmembrane region" description="Helical" evidence="7">
    <location>
        <begin position="101"/>
        <end position="121"/>
    </location>
</feature>
<feature type="transmembrane region" description="Helical" evidence="7">
    <location>
        <begin position="35"/>
        <end position="56"/>
    </location>
</feature>
<dbReference type="EMBL" id="BFAG01000007">
    <property type="protein sequence ID" value="GBF06085.1"/>
    <property type="molecule type" value="Genomic_DNA"/>
</dbReference>
<evidence type="ECO:0000256" key="6">
    <source>
        <dbReference type="ARBA" id="ARBA00023136"/>
    </source>
</evidence>
<comment type="caution">
    <text evidence="9">The sequence shown here is derived from an EMBL/GenBank/DDBJ whole genome shotgun (WGS) entry which is preliminary data.</text>
</comment>
<keyword evidence="3" id="KW-1003">Cell membrane</keyword>
<gene>
    <name evidence="9" type="ORF">DAERI_070083</name>
</gene>
<accession>A0A2I9DYT2</accession>
<dbReference type="CDD" id="cd06261">
    <property type="entry name" value="TM_PBP2"/>
    <property type="match status" value="1"/>
</dbReference>
<evidence type="ECO:0000256" key="3">
    <source>
        <dbReference type="ARBA" id="ARBA00022475"/>
    </source>
</evidence>
<feature type="transmembrane region" description="Helical" evidence="7">
    <location>
        <begin position="279"/>
        <end position="298"/>
    </location>
</feature>
<sequence>MVSVPSERILAPAAPARRTLRPGLRKSTGEKVFDTFNVLLLLALVIVTFYPFYYVVVASLSDPARLAAHEGLLLWPLGFSTDAYRAVWDNPLIRSGYLNTLFYVVVGTALNVLLTCLGAYALTRPGLRVAKPVLLLIIASMFFSGGLIPTFLLVKDLGLLDTRWALILPTAISAWNLLILKTAFEDVPRELEEAARIDGASDLTILRHVYLPLTLPTIAVIALFYAVGHWNSYFSALIYLKDRSLYPLQMVLQEILVANQTSDMMTGQADDRESIAATIKYATIIAATLPILFLYPFLQRYFVKGVMIGGVKE</sequence>
<organism evidence="9 10">
    <name type="scientific">Deinococcus aerius</name>
    <dbReference type="NCBI Taxonomy" id="200253"/>
    <lineage>
        <taxon>Bacteria</taxon>
        <taxon>Thermotogati</taxon>
        <taxon>Deinococcota</taxon>
        <taxon>Deinococci</taxon>
        <taxon>Deinococcales</taxon>
        <taxon>Deinococcaceae</taxon>
        <taxon>Deinococcus</taxon>
    </lineage>
</organism>
<dbReference type="InterPro" id="IPR035906">
    <property type="entry name" value="MetI-like_sf"/>
</dbReference>
<comment type="subcellular location">
    <subcellularLocation>
        <location evidence="1 7">Cell membrane</location>
        <topology evidence="1 7">Multi-pass membrane protein</topology>
    </subcellularLocation>
</comment>
<keyword evidence="4 7" id="KW-0812">Transmembrane</keyword>
<dbReference type="GO" id="GO:0005886">
    <property type="term" value="C:plasma membrane"/>
    <property type="evidence" value="ECO:0007669"/>
    <property type="project" value="UniProtKB-SubCell"/>
</dbReference>
<keyword evidence="6 7" id="KW-0472">Membrane</keyword>
<dbReference type="GO" id="GO:0055085">
    <property type="term" value="P:transmembrane transport"/>
    <property type="evidence" value="ECO:0007669"/>
    <property type="project" value="InterPro"/>
</dbReference>
<protein>
    <submittedName>
        <fullName evidence="9">Putative ABC transporter permease protein</fullName>
    </submittedName>
</protein>
<proteinExistence type="inferred from homology"/>
<dbReference type="PANTHER" id="PTHR43744">
    <property type="entry name" value="ABC TRANSPORTER PERMEASE PROTEIN MG189-RELATED-RELATED"/>
    <property type="match status" value="1"/>
</dbReference>